<accession>A0A819IX03</accession>
<dbReference type="EMBL" id="CAJOBG010001387">
    <property type="protein sequence ID" value="CAF3923964.1"/>
    <property type="molecule type" value="Genomic_DNA"/>
</dbReference>
<evidence type="ECO:0000313" key="5">
    <source>
        <dbReference type="Proteomes" id="UP000663866"/>
    </source>
</evidence>
<keyword evidence="1" id="KW-0479">Metal-binding</keyword>
<comment type="caution">
    <text evidence="4">The sequence shown here is derived from an EMBL/GenBank/DDBJ whole genome shotgun (WGS) entry which is preliminary data.</text>
</comment>
<dbReference type="EMBL" id="CAJOBF010000785">
    <property type="protein sequence ID" value="CAF3869341.1"/>
    <property type="molecule type" value="Genomic_DNA"/>
</dbReference>
<dbReference type="Proteomes" id="UP000663842">
    <property type="component" value="Unassembled WGS sequence"/>
</dbReference>
<evidence type="ECO:0000313" key="4">
    <source>
        <dbReference type="EMBL" id="CAF3923964.1"/>
    </source>
</evidence>
<feature type="domain" description="SWIM-type" evidence="2">
    <location>
        <begin position="184"/>
        <end position="218"/>
    </location>
</feature>
<gene>
    <name evidence="4" type="ORF">OVN521_LOCUS10746</name>
    <name evidence="3" type="ORF">UXM345_LOCUS8835</name>
</gene>
<keyword evidence="1" id="KW-0862">Zinc</keyword>
<dbReference type="AlphaFoldDB" id="A0A819IX03"/>
<dbReference type="InterPro" id="IPR007527">
    <property type="entry name" value="Znf_SWIM"/>
</dbReference>
<name>A0A819IX03_9BILA</name>
<evidence type="ECO:0000259" key="2">
    <source>
        <dbReference type="PROSITE" id="PS50966"/>
    </source>
</evidence>
<dbReference type="GO" id="GO:0008270">
    <property type="term" value="F:zinc ion binding"/>
    <property type="evidence" value="ECO:0007669"/>
    <property type="project" value="UniProtKB-KW"/>
</dbReference>
<keyword evidence="1" id="KW-0863">Zinc-finger</keyword>
<keyword evidence="5" id="KW-1185">Reference proteome</keyword>
<reference evidence="4" key="1">
    <citation type="submission" date="2021-02" db="EMBL/GenBank/DDBJ databases">
        <authorList>
            <person name="Nowell W R."/>
        </authorList>
    </citation>
    <scope>NUCLEOTIDE SEQUENCE</scope>
</reference>
<proteinExistence type="predicted"/>
<evidence type="ECO:0000313" key="3">
    <source>
        <dbReference type="EMBL" id="CAF3869341.1"/>
    </source>
</evidence>
<dbReference type="PROSITE" id="PS50966">
    <property type="entry name" value="ZF_SWIM"/>
    <property type="match status" value="1"/>
</dbReference>
<sequence length="332" mass="38703">MTTLESDLFHILHQLDVIVRQGQSAVDRILILSQKAGNYNVWFTQVDLHDSIINGMSEALDNSYVILLCINTGYEKSAFCSMGELLLPVIFHVNNQKAWFLETKYAIEKQIPVIPCMMEENFLPHGDKFYESMEKLISEIKSFARLLGKRSDKSLFIHLSFISLNIEDTQTTETNMGQLSSTTKTTTMTSPSANHTNFCTCFHTVICEHILSVQNRYLHRENLNENEFGKFCIHIESIVNEDRQQQEIDSDRLLQHFLQHNEHFAESIRMQQQYNDHIQQHLYGLNERLAAYIRFQDKQEQENARFSQIHVNHSDRLISIVDAQRRNYASIQ</sequence>
<dbReference type="Proteomes" id="UP000663866">
    <property type="component" value="Unassembled WGS sequence"/>
</dbReference>
<evidence type="ECO:0000256" key="1">
    <source>
        <dbReference type="PROSITE-ProRule" id="PRU00325"/>
    </source>
</evidence>
<organism evidence="4 5">
    <name type="scientific">Rotaria magnacalcarata</name>
    <dbReference type="NCBI Taxonomy" id="392030"/>
    <lineage>
        <taxon>Eukaryota</taxon>
        <taxon>Metazoa</taxon>
        <taxon>Spiralia</taxon>
        <taxon>Gnathifera</taxon>
        <taxon>Rotifera</taxon>
        <taxon>Eurotatoria</taxon>
        <taxon>Bdelloidea</taxon>
        <taxon>Philodinida</taxon>
        <taxon>Philodinidae</taxon>
        <taxon>Rotaria</taxon>
    </lineage>
</organism>
<protein>
    <recommendedName>
        <fullName evidence="2">SWIM-type domain-containing protein</fullName>
    </recommendedName>
</protein>